<dbReference type="GO" id="GO:0051213">
    <property type="term" value="F:dioxygenase activity"/>
    <property type="evidence" value="ECO:0007669"/>
    <property type="project" value="UniProtKB-KW"/>
</dbReference>
<dbReference type="Gene3D" id="3.10.180.10">
    <property type="entry name" value="2,3-Dihydroxybiphenyl 1,2-Dioxygenase, domain 1"/>
    <property type="match status" value="2"/>
</dbReference>
<dbReference type="CDD" id="cd08346">
    <property type="entry name" value="PcpA_N_like"/>
    <property type="match status" value="1"/>
</dbReference>
<dbReference type="Pfam" id="PF00903">
    <property type="entry name" value="Glyoxalase"/>
    <property type="match status" value="2"/>
</dbReference>
<comment type="caution">
    <text evidence="2">The sequence shown here is derived from an EMBL/GenBank/DDBJ whole genome shotgun (WGS) entry which is preliminary data.</text>
</comment>
<dbReference type="InterPro" id="IPR052537">
    <property type="entry name" value="Extradiol_RC_dioxygenase"/>
</dbReference>
<proteinExistence type="predicted"/>
<dbReference type="PROSITE" id="PS51819">
    <property type="entry name" value="VOC"/>
    <property type="match status" value="2"/>
</dbReference>
<keyword evidence="2" id="KW-0223">Dioxygenase</keyword>
<evidence type="ECO:0000313" key="3">
    <source>
        <dbReference type="Proteomes" id="UP001597197"/>
    </source>
</evidence>
<keyword evidence="2" id="KW-0560">Oxidoreductase</keyword>
<dbReference type="InterPro" id="IPR029068">
    <property type="entry name" value="Glyas_Bleomycin-R_OHBP_Dase"/>
</dbReference>
<reference evidence="3" key="1">
    <citation type="journal article" date="2019" name="Int. J. Syst. Evol. Microbiol.">
        <title>The Global Catalogue of Microorganisms (GCM) 10K type strain sequencing project: providing services to taxonomists for standard genome sequencing and annotation.</title>
        <authorList>
            <consortium name="The Broad Institute Genomics Platform"/>
            <consortium name="The Broad Institute Genome Sequencing Center for Infectious Disease"/>
            <person name="Wu L."/>
            <person name="Ma J."/>
        </authorList>
    </citation>
    <scope>NUCLEOTIDE SEQUENCE [LARGE SCALE GENOMIC DNA]</scope>
    <source>
        <strain evidence="3">CGMCC 1.15795</strain>
    </source>
</reference>
<gene>
    <name evidence="2" type="ORF">ACFSDX_11340</name>
</gene>
<dbReference type="SUPFAM" id="SSF54593">
    <property type="entry name" value="Glyoxalase/Bleomycin resistance protein/Dihydroxybiphenyl dioxygenase"/>
    <property type="match status" value="1"/>
</dbReference>
<sequence>MEPRILGLHHVTAIAGNAPRNYDFYTRVLGLRFLKKTVNFDDPGTYHFYFGDETGSAGTILTFFPWEHITAGRRGTGQATEIGYSVPAGSLDFWMQRFDANGITYNKPSEKFGERYLTFLDPDGLKFELIMSKTPDARTPWTTAEVSAEVATKGFHTVTLTLSSTQATAEILTDVFGYTLLEKHVNRSRYVTDTVPGGAQYIDLVEASGEARAITAGGSVHHIAFRVKDDEAELYFRQKLVARGLQPTPQIDRDYFHSVYFREPGGVLFEIATDNPGFTVDEPLAELGTHLMLPTQHEHLRPQLTQRLPSVG</sequence>
<feature type="domain" description="VOC" evidence="1">
    <location>
        <begin position="7"/>
        <end position="132"/>
    </location>
</feature>
<dbReference type="EMBL" id="JBHUFD010000003">
    <property type="protein sequence ID" value="MFD1873026.1"/>
    <property type="molecule type" value="Genomic_DNA"/>
</dbReference>
<keyword evidence="3" id="KW-1185">Reference proteome</keyword>
<dbReference type="Proteomes" id="UP001597197">
    <property type="component" value="Unassembled WGS sequence"/>
</dbReference>
<organism evidence="2 3">
    <name type="scientific">Hymenobacter bucti</name>
    <dbReference type="NCBI Taxonomy" id="1844114"/>
    <lineage>
        <taxon>Bacteria</taxon>
        <taxon>Pseudomonadati</taxon>
        <taxon>Bacteroidota</taxon>
        <taxon>Cytophagia</taxon>
        <taxon>Cytophagales</taxon>
        <taxon>Hymenobacteraceae</taxon>
        <taxon>Hymenobacter</taxon>
    </lineage>
</organism>
<feature type="domain" description="VOC" evidence="1">
    <location>
        <begin position="154"/>
        <end position="274"/>
    </location>
</feature>
<dbReference type="RefSeq" id="WP_382313525.1">
    <property type="nucleotide sequence ID" value="NZ_JBHUFD010000003.1"/>
</dbReference>
<dbReference type="PANTHER" id="PTHR36110">
    <property type="entry name" value="RING-CLEAVING DIOXYGENASE MHQE-RELATED"/>
    <property type="match status" value="1"/>
</dbReference>
<evidence type="ECO:0000259" key="1">
    <source>
        <dbReference type="PROSITE" id="PS51819"/>
    </source>
</evidence>
<evidence type="ECO:0000313" key="2">
    <source>
        <dbReference type="EMBL" id="MFD1873026.1"/>
    </source>
</evidence>
<dbReference type="PANTHER" id="PTHR36110:SF2">
    <property type="entry name" value="RING-CLEAVING DIOXYGENASE MHQE-RELATED"/>
    <property type="match status" value="1"/>
</dbReference>
<protein>
    <submittedName>
        <fullName evidence="2">Ring-cleaving dioxygenase</fullName>
    </submittedName>
</protein>
<name>A0ABW4QV41_9BACT</name>
<accession>A0ABW4QV41</accession>
<dbReference type="CDD" id="cd08347">
    <property type="entry name" value="PcpA_C_like"/>
    <property type="match status" value="1"/>
</dbReference>
<dbReference type="InterPro" id="IPR037523">
    <property type="entry name" value="VOC_core"/>
</dbReference>
<dbReference type="InterPro" id="IPR004360">
    <property type="entry name" value="Glyas_Fos-R_dOase_dom"/>
</dbReference>